<dbReference type="SUPFAM" id="SSF53613">
    <property type="entry name" value="Ribokinase-like"/>
    <property type="match status" value="1"/>
</dbReference>
<proteinExistence type="predicted"/>
<dbReference type="RefSeq" id="WP_320502258.1">
    <property type="nucleotide sequence ID" value="NZ_JAXCLX010000003.1"/>
</dbReference>
<dbReference type="InterPro" id="IPR011611">
    <property type="entry name" value="PfkB_dom"/>
</dbReference>
<evidence type="ECO:0000313" key="4">
    <source>
        <dbReference type="EMBL" id="MDY0873785.1"/>
    </source>
</evidence>
<name>A0ABU5E3M1_9PROT</name>
<dbReference type="Proteomes" id="UP001271769">
    <property type="component" value="Unassembled WGS sequence"/>
</dbReference>
<dbReference type="Pfam" id="PF00294">
    <property type="entry name" value="PfkB"/>
    <property type="match status" value="2"/>
</dbReference>
<feature type="domain" description="Carbohydrate kinase PfkB" evidence="3">
    <location>
        <begin position="172"/>
        <end position="261"/>
    </location>
</feature>
<keyword evidence="2 4" id="KW-0418">Kinase</keyword>
<comment type="caution">
    <text evidence="4">The sequence shown here is derived from an EMBL/GenBank/DDBJ whole genome shotgun (WGS) entry which is preliminary data.</text>
</comment>
<dbReference type="InterPro" id="IPR029056">
    <property type="entry name" value="Ribokinase-like"/>
</dbReference>
<accession>A0ABU5E3M1</accession>
<evidence type="ECO:0000259" key="3">
    <source>
        <dbReference type="Pfam" id="PF00294"/>
    </source>
</evidence>
<dbReference type="PANTHER" id="PTHR10584">
    <property type="entry name" value="SUGAR KINASE"/>
    <property type="match status" value="1"/>
</dbReference>
<dbReference type="PANTHER" id="PTHR10584:SF166">
    <property type="entry name" value="RIBOKINASE"/>
    <property type="match status" value="1"/>
</dbReference>
<evidence type="ECO:0000256" key="2">
    <source>
        <dbReference type="ARBA" id="ARBA00022777"/>
    </source>
</evidence>
<keyword evidence="5" id="KW-1185">Reference proteome</keyword>
<gene>
    <name evidence="4" type="ORF">SMD31_17725</name>
</gene>
<dbReference type="Gene3D" id="3.40.1190.20">
    <property type="match status" value="1"/>
</dbReference>
<organism evidence="4 5">
    <name type="scientific">Dongia rigui</name>
    <dbReference type="NCBI Taxonomy" id="940149"/>
    <lineage>
        <taxon>Bacteria</taxon>
        <taxon>Pseudomonadati</taxon>
        <taxon>Pseudomonadota</taxon>
        <taxon>Alphaproteobacteria</taxon>
        <taxon>Rhodospirillales</taxon>
        <taxon>Dongiaceae</taxon>
        <taxon>Dongia</taxon>
    </lineage>
</organism>
<feature type="domain" description="Carbohydrate kinase PfkB" evidence="3">
    <location>
        <begin position="26"/>
        <end position="98"/>
    </location>
</feature>
<keyword evidence="1" id="KW-0808">Transferase</keyword>
<dbReference type="EMBL" id="JAXCLX010000003">
    <property type="protein sequence ID" value="MDY0873785.1"/>
    <property type="molecule type" value="Genomic_DNA"/>
</dbReference>
<dbReference type="GO" id="GO:0016301">
    <property type="term" value="F:kinase activity"/>
    <property type="evidence" value="ECO:0007669"/>
    <property type="project" value="UniProtKB-KW"/>
</dbReference>
<protein>
    <submittedName>
        <fullName evidence="4">PfkB family carbohydrate kinase</fullName>
    </submittedName>
</protein>
<evidence type="ECO:0000256" key="1">
    <source>
        <dbReference type="ARBA" id="ARBA00022679"/>
    </source>
</evidence>
<sequence>MTNPSSLNFVAVGDNCLDVFLTKGLMTVGGNALNVAAQWCRNGWQSRYFGAVGNDAEGEALLEEIEKIGLAPSDVDFKPGDTAVTLLREEAGDRQFLLESFGVGENFMPSEAHYRIICTADWVHLGTNANPDLVRRLVADRAPFSLDVSTAHLALPLKGVPLVFASGPDDVRASVAPIFDTIKAAGGSQVVVTCGSRGAYMDDGKARYHAAADPVRVFDTCGAGDSFIATFLSATRGEGLAPPEALRKAASAASETCTHLGGFPQQPRKIPDWLLAKYASYIAPAEAR</sequence>
<reference evidence="4 5" key="1">
    <citation type="journal article" date="2013" name="Antonie Van Leeuwenhoek">
        <title>Dongia rigui sp. nov., isolated from freshwater of a large wetland in Korea.</title>
        <authorList>
            <person name="Baik K.S."/>
            <person name="Hwang Y.M."/>
            <person name="Choi J.S."/>
            <person name="Kwon J."/>
            <person name="Seong C.N."/>
        </authorList>
    </citation>
    <scope>NUCLEOTIDE SEQUENCE [LARGE SCALE GENOMIC DNA]</scope>
    <source>
        <strain evidence="4 5">04SU4-P</strain>
    </source>
</reference>
<evidence type="ECO:0000313" key="5">
    <source>
        <dbReference type="Proteomes" id="UP001271769"/>
    </source>
</evidence>